<protein>
    <recommendedName>
        <fullName evidence="3">PsbP protein</fullName>
    </recommendedName>
</protein>
<evidence type="ECO:0000313" key="2">
    <source>
        <dbReference type="Proteomes" id="UP000256884"/>
    </source>
</evidence>
<reference evidence="1 2" key="1">
    <citation type="submission" date="2018-08" db="EMBL/GenBank/DDBJ databases">
        <title>Genomic Encyclopedia of Type Strains, Phase IV (KMG-IV): sequencing the most valuable type-strain genomes for metagenomic binning, comparative biology and taxonomic classification.</title>
        <authorList>
            <person name="Goeker M."/>
        </authorList>
    </citation>
    <scope>NUCLEOTIDE SEQUENCE [LARGE SCALE GENOMIC DNA]</scope>
    <source>
        <strain evidence="1 2">DSM 18841</strain>
    </source>
</reference>
<evidence type="ECO:0008006" key="3">
    <source>
        <dbReference type="Google" id="ProtNLM"/>
    </source>
</evidence>
<accession>A0A3E0HVY1</accession>
<name>A0A3E0HVY1_9FLAO</name>
<gene>
    <name evidence="1" type="ORF">C7448_104210</name>
</gene>
<dbReference type="Proteomes" id="UP000256884">
    <property type="component" value="Unassembled WGS sequence"/>
</dbReference>
<keyword evidence="2" id="KW-1185">Reference proteome</keyword>
<sequence>MKKIILLLMIFILSNCGSVKKNKTEVETQNWINSQNFVVVRPNNWRPIKHHGYVGYTPIKKGDNFFNNLVSIFQYQLKEKPSSLKEFSLSQIKETNKTLNITSQEALLVENSQLGDVYTLETESKWNGKNYKRYTIYFEHNEEYYNYNYSSLKSIYDTNFKEAMAILLSIEFKE</sequence>
<dbReference type="EMBL" id="QUNS01000004">
    <property type="protein sequence ID" value="REH50598.1"/>
    <property type="molecule type" value="Genomic_DNA"/>
</dbReference>
<organism evidence="1 2">
    <name type="scientific">Tenacibaculum gallaicum</name>
    <dbReference type="NCBI Taxonomy" id="561505"/>
    <lineage>
        <taxon>Bacteria</taxon>
        <taxon>Pseudomonadati</taxon>
        <taxon>Bacteroidota</taxon>
        <taxon>Flavobacteriia</taxon>
        <taxon>Flavobacteriales</taxon>
        <taxon>Flavobacteriaceae</taxon>
        <taxon>Tenacibaculum</taxon>
    </lineage>
</organism>
<evidence type="ECO:0000313" key="1">
    <source>
        <dbReference type="EMBL" id="REH50598.1"/>
    </source>
</evidence>
<proteinExistence type="predicted"/>
<dbReference type="AlphaFoldDB" id="A0A3E0HVY1"/>
<dbReference type="RefSeq" id="WP_115901185.1">
    <property type="nucleotide sequence ID" value="NZ_QUNS01000004.1"/>
</dbReference>
<comment type="caution">
    <text evidence="1">The sequence shown here is derived from an EMBL/GenBank/DDBJ whole genome shotgun (WGS) entry which is preliminary data.</text>
</comment>
<dbReference type="OrthoDB" id="1190286at2"/>